<geneLocation type="mitochondrion" evidence="1"/>
<protein>
    <submittedName>
        <fullName evidence="1">Orf137b</fullName>
    </submittedName>
</protein>
<gene>
    <name evidence="1" type="primary">orf137b</name>
</gene>
<dbReference type="EMBL" id="KJ820684">
    <property type="protein sequence ID" value="AIC83387.1"/>
    <property type="molecule type" value="Genomic_DNA"/>
</dbReference>
<proteinExistence type="predicted"/>
<sequence>MTAFVDRSVLRLACGKQQRYHLLRSIRAQQAFLFFYQLERGLCYCCRLFAGSVFFKLSVRSLIPLCLFVQLHPQGYLTTNLERMARDNGFFHEALSRRAIPLAESIHRRKTFSSSQVIVRANRSKREPVHSVIPPVK</sequence>
<evidence type="ECO:0000313" key="1">
    <source>
        <dbReference type="EMBL" id="AIC83387.1"/>
    </source>
</evidence>
<dbReference type="AlphaFoldDB" id="A0A068BD69"/>
<keyword evidence="1" id="KW-0496">Mitochondrion</keyword>
<name>A0A068BD69_BATMA</name>
<reference evidence="1" key="1">
    <citation type="journal article" date="2014" name="Mitochondrion">
        <title>Comparative analysis of 11 Brassicales mitochondrial genomes and the mitochondrial transcriptome of Brassica oleracea.</title>
        <authorList>
            <person name="Grewe F."/>
            <person name="Edger P.P."/>
            <person name="Keren I."/>
            <person name="Sultan L."/>
            <person name="Pires J.C."/>
            <person name="Ostersetzer-Biran O."/>
            <person name="Mower J.P."/>
        </authorList>
    </citation>
    <scope>NUCLEOTIDE SEQUENCE</scope>
</reference>
<dbReference type="RefSeq" id="YP_009045784.1">
    <property type="nucleotide sequence ID" value="NC_024429.1"/>
</dbReference>
<dbReference type="GeneID" id="19736993"/>
<accession>A0A068BD69</accession>
<organism evidence="1">
    <name type="scientific">Batis maritima</name>
    <name type="common">Maritime saltwort</name>
    <dbReference type="NCBI Taxonomy" id="4436"/>
    <lineage>
        <taxon>Eukaryota</taxon>
        <taxon>Viridiplantae</taxon>
        <taxon>Streptophyta</taxon>
        <taxon>Embryophyta</taxon>
        <taxon>Tracheophyta</taxon>
        <taxon>Spermatophyta</taxon>
        <taxon>Magnoliopsida</taxon>
        <taxon>eudicotyledons</taxon>
        <taxon>Gunneridae</taxon>
        <taxon>Pentapetalae</taxon>
        <taxon>rosids</taxon>
        <taxon>malvids</taxon>
        <taxon>Brassicales</taxon>
        <taxon>Bataceae</taxon>
        <taxon>Batis</taxon>
    </lineage>
</organism>